<evidence type="ECO:0000313" key="2">
    <source>
        <dbReference type="Proteomes" id="UP000789405"/>
    </source>
</evidence>
<evidence type="ECO:0000313" key="1">
    <source>
        <dbReference type="EMBL" id="CAG8787979.1"/>
    </source>
</evidence>
<dbReference type="EMBL" id="CAJVPY010025265">
    <property type="protein sequence ID" value="CAG8787979.1"/>
    <property type="molecule type" value="Genomic_DNA"/>
</dbReference>
<protein>
    <submittedName>
        <fullName evidence="1">18069_t:CDS:1</fullName>
    </submittedName>
</protein>
<reference evidence="1" key="1">
    <citation type="submission" date="2021-06" db="EMBL/GenBank/DDBJ databases">
        <authorList>
            <person name="Kallberg Y."/>
            <person name="Tangrot J."/>
            <person name="Rosling A."/>
        </authorList>
    </citation>
    <scope>NUCLEOTIDE SEQUENCE</scope>
    <source>
        <strain evidence="1">MA453B</strain>
    </source>
</reference>
<gene>
    <name evidence="1" type="ORF">DERYTH_LOCUS20809</name>
</gene>
<comment type="caution">
    <text evidence="1">The sequence shown here is derived from an EMBL/GenBank/DDBJ whole genome shotgun (WGS) entry which is preliminary data.</text>
</comment>
<name>A0A9N9JLS4_9GLOM</name>
<dbReference type="Proteomes" id="UP000789405">
    <property type="component" value="Unassembled WGS sequence"/>
</dbReference>
<dbReference type="OrthoDB" id="27214at2759"/>
<accession>A0A9N9JLS4</accession>
<keyword evidence="2" id="KW-1185">Reference proteome</keyword>
<sequence>KSRDLSARFNSALASLAFGNGDFYIAEQLFTSRNQLPKNPTVGFKLLADKGIEKIVLDLSNNSDRQIIVAHYINKLLFPDIQNFSLSFKQRQTLHLIVLWTLLEIIHIFVEMFRLTTLQKVLELPIPPKLSWTEKDIIILTNGLC</sequence>
<dbReference type="AlphaFoldDB" id="A0A9N9JLS4"/>
<organism evidence="1 2">
    <name type="scientific">Dentiscutata erythropus</name>
    <dbReference type="NCBI Taxonomy" id="1348616"/>
    <lineage>
        <taxon>Eukaryota</taxon>
        <taxon>Fungi</taxon>
        <taxon>Fungi incertae sedis</taxon>
        <taxon>Mucoromycota</taxon>
        <taxon>Glomeromycotina</taxon>
        <taxon>Glomeromycetes</taxon>
        <taxon>Diversisporales</taxon>
        <taxon>Gigasporaceae</taxon>
        <taxon>Dentiscutata</taxon>
    </lineage>
</organism>
<feature type="non-terminal residue" evidence="1">
    <location>
        <position position="145"/>
    </location>
</feature>
<proteinExistence type="predicted"/>